<feature type="transmembrane region" description="Helical" evidence="1">
    <location>
        <begin position="184"/>
        <end position="206"/>
    </location>
</feature>
<feature type="transmembrane region" description="Helical" evidence="1">
    <location>
        <begin position="114"/>
        <end position="138"/>
    </location>
</feature>
<dbReference type="EMBL" id="UINC01116693">
    <property type="protein sequence ID" value="SVC88608.1"/>
    <property type="molecule type" value="Genomic_DNA"/>
</dbReference>
<accession>A0A382QUN1</accession>
<dbReference type="AlphaFoldDB" id="A0A382QUN1"/>
<feature type="transmembrane region" description="Helical" evidence="1">
    <location>
        <begin position="27"/>
        <end position="46"/>
    </location>
</feature>
<name>A0A382QUN1_9ZZZZ</name>
<reference evidence="2" key="1">
    <citation type="submission" date="2018-05" db="EMBL/GenBank/DDBJ databases">
        <authorList>
            <person name="Lanie J.A."/>
            <person name="Ng W.-L."/>
            <person name="Kazmierczak K.M."/>
            <person name="Andrzejewski T.M."/>
            <person name="Davidsen T.M."/>
            <person name="Wayne K.J."/>
            <person name="Tettelin H."/>
            <person name="Glass J.I."/>
            <person name="Rusch D."/>
            <person name="Podicherti R."/>
            <person name="Tsui H.-C.T."/>
            <person name="Winkler M.E."/>
        </authorList>
    </citation>
    <scope>NUCLEOTIDE SEQUENCE</scope>
</reference>
<keyword evidence="1" id="KW-0472">Membrane</keyword>
<sequence length="255" mass="29794">MGLAINKTVDYNKKHLVWSINPEGLRFYAYLCFWVLVLIGSWLTVYHSDVKFDDNPLIHHFGYNNICILFDTYPATYILPTIWVSNFLLLVSYIITSWLRIYQKYLLSSVSKRSFILFSISSTIEFTCLCLFTTVFSISPEENLFFHIAPFTCLIFALSLLSIKNYIYYRRVANLSPNEIKLGLIYLVVHLFASIVKAISQINVLAGDIFYSTLSYITFHQFIDRIWMLTAAVIPIYLSIKFRNRVPSLVYRVQY</sequence>
<keyword evidence="1" id="KW-1133">Transmembrane helix</keyword>
<keyword evidence="1" id="KW-0812">Transmembrane</keyword>
<feature type="transmembrane region" description="Helical" evidence="1">
    <location>
        <begin position="144"/>
        <end position="163"/>
    </location>
</feature>
<feature type="transmembrane region" description="Helical" evidence="1">
    <location>
        <begin position="226"/>
        <end position="242"/>
    </location>
</feature>
<organism evidence="2">
    <name type="scientific">marine metagenome</name>
    <dbReference type="NCBI Taxonomy" id="408172"/>
    <lineage>
        <taxon>unclassified sequences</taxon>
        <taxon>metagenomes</taxon>
        <taxon>ecological metagenomes</taxon>
    </lineage>
</organism>
<protein>
    <submittedName>
        <fullName evidence="2">Uncharacterized protein</fullName>
    </submittedName>
</protein>
<feature type="transmembrane region" description="Helical" evidence="1">
    <location>
        <begin position="82"/>
        <end position="102"/>
    </location>
</feature>
<gene>
    <name evidence="2" type="ORF">METZ01_LOCUS341462</name>
</gene>
<evidence type="ECO:0000313" key="2">
    <source>
        <dbReference type="EMBL" id="SVC88608.1"/>
    </source>
</evidence>
<proteinExistence type="predicted"/>
<evidence type="ECO:0000256" key="1">
    <source>
        <dbReference type="SAM" id="Phobius"/>
    </source>
</evidence>